<dbReference type="InterPro" id="IPR012340">
    <property type="entry name" value="NA-bd_OB-fold"/>
</dbReference>
<evidence type="ECO:0000313" key="4">
    <source>
        <dbReference type="Proteomes" id="UP000545386"/>
    </source>
</evidence>
<evidence type="ECO:0000313" key="3">
    <source>
        <dbReference type="EMBL" id="MBC2769429.1"/>
    </source>
</evidence>
<protein>
    <submittedName>
        <fullName evidence="3">NfeD family protein</fullName>
    </submittedName>
</protein>
<organism evidence="3 4">
    <name type="scientific">Pusillimonas minor</name>
    <dbReference type="NCBI Taxonomy" id="2697024"/>
    <lineage>
        <taxon>Bacteria</taxon>
        <taxon>Pseudomonadati</taxon>
        <taxon>Pseudomonadota</taxon>
        <taxon>Betaproteobacteria</taxon>
        <taxon>Burkholderiales</taxon>
        <taxon>Alcaligenaceae</taxon>
        <taxon>Pusillimonas</taxon>
    </lineage>
</organism>
<proteinExistence type="predicted"/>
<keyword evidence="1" id="KW-0472">Membrane</keyword>
<dbReference type="AlphaFoldDB" id="A0A842HL03"/>
<gene>
    <name evidence="3" type="ORF">GTU67_05795</name>
</gene>
<keyword evidence="1" id="KW-1133">Transmembrane helix</keyword>
<dbReference type="Gene3D" id="2.40.50.140">
    <property type="entry name" value="Nucleic acid-binding proteins"/>
    <property type="match status" value="1"/>
</dbReference>
<keyword evidence="1" id="KW-0812">Transmembrane</keyword>
<dbReference type="Pfam" id="PF01957">
    <property type="entry name" value="NfeD"/>
    <property type="match status" value="1"/>
</dbReference>
<reference evidence="3 4" key="1">
    <citation type="submission" date="2020-08" db="EMBL/GenBank/DDBJ databases">
        <title>Paraeoetvoesia sp. YC-7-48 draft genome sequence.</title>
        <authorList>
            <person name="Yao L."/>
        </authorList>
    </citation>
    <scope>NUCLEOTIDE SEQUENCE [LARGE SCALE GENOMIC DNA]</scope>
    <source>
        <strain evidence="4">YC-7-48</strain>
    </source>
</reference>
<sequence>MWFWFAFALVALIGEVLSGTFYLLLIALGLAAGGVAAWAGAGLGVQIVAAAVVAMLGLLVLRKTHVLKKREVNAARNKDVNLDIGAHVSIASWGADDTAHVRYRGALWSARLAPGFSPVSGRHRIIEIEGSTLVVAPDDGA</sequence>
<dbReference type="Proteomes" id="UP000545386">
    <property type="component" value="Unassembled WGS sequence"/>
</dbReference>
<comment type="caution">
    <text evidence="3">The sequence shown here is derived from an EMBL/GenBank/DDBJ whole genome shotgun (WGS) entry which is preliminary data.</text>
</comment>
<dbReference type="InterPro" id="IPR002810">
    <property type="entry name" value="NfeD-like_C"/>
</dbReference>
<dbReference type="EMBL" id="JACJUU010000003">
    <property type="protein sequence ID" value="MBC2769429.1"/>
    <property type="molecule type" value="Genomic_DNA"/>
</dbReference>
<feature type="domain" description="NfeD-like C-terminal" evidence="2">
    <location>
        <begin position="83"/>
        <end position="137"/>
    </location>
</feature>
<feature type="transmembrane region" description="Helical" evidence="1">
    <location>
        <begin position="28"/>
        <end position="61"/>
    </location>
</feature>
<evidence type="ECO:0000259" key="2">
    <source>
        <dbReference type="Pfam" id="PF01957"/>
    </source>
</evidence>
<name>A0A842HL03_9BURK</name>
<accession>A0A842HL03</accession>
<dbReference type="RefSeq" id="WP_185779161.1">
    <property type="nucleotide sequence ID" value="NZ_JACJUU010000003.1"/>
</dbReference>
<keyword evidence="4" id="KW-1185">Reference proteome</keyword>
<evidence type="ECO:0000256" key="1">
    <source>
        <dbReference type="SAM" id="Phobius"/>
    </source>
</evidence>